<name>A0ABU1WTK9_9BURK</name>
<dbReference type="RefSeq" id="WP_310320772.1">
    <property type="nucleotide sequence ID" value="NZ_JAVDWU010000010.1"/>
</dbReference>
<keyword evidence="1" id="KW-0732">Signal</keyword>
<evidence type="ECO:0000259" key="2">
    <source>
        <dbReference type="Pfam" id="PF13449"/>
    </source>
</evidence>
<reference evidence="3 4" key="1">
    <citation type="submission" date="2023-07" db="EMBL/GenBank/DDBJ databases">
        <title>Sorghum-associated microbial communities from plants grown in Nebraska, USA.</title>
        <authorList>
            <person name="Schachtman D."/>
        </authorList>
    </citation>
    <scope>NUCLEOTIDE SEQUENCE [LARGE SCALE GENOMIC DNA]</scope>
    <source>
        <strain evidence="3 4">4249</strain>
    </source>
</reference>
<feature type="signal peptide" evidence="1">
    <location>
        <begin position="1"/>
        <end position="20"/>
    </location>
</feature>
<gene>
    <name evidence="3" type="ORF">J2W49_004213</name>
</gene>
<dbReference type="Pfam" id="PF13449">
    <property type="entry name" value="Phytase-like"/>
    <property type="match status" value="1"/>
</dbReference>
<evidence type="ECO:0000313" key="4">
    <source>
        <dbReference type="Proteomes" id="UP001265700"/>
    </source>
</evidence>
<proteinExistence type="predicted"/>
<dbReference type="SUPFAM" id="SSF50969">
    <property type="entry name" value="YVTN repeat-like/Quinoprotein amine dehydrogenase"/>
    <property type="match status" value="1"/>
</dbReference>
<dbReference type="Proteomes" id="UP001265700">
    <property type="component" value="Unassembled WGS sequence"/>
</dbReference>
<feature type="domain" description="Phytase-like" evidence="2">
    <location>
        <begin position="50"/>
        <end position="300"/>
    </location>
</feature>
<keyword evidence="4" id="KW-1185">Reference proteome</keyword>
<organism evidence="3 4">
    <name type="scientific">Hydrogenophaga palleronii</name>
    <dbReference type="NCBI Taxonomy" id="65655"/>
    <lineage>
        <taxon>Bacteria</taxon>
        <taxon>Pseudomonadati</taxon>
        <taxon>Pseudomonadota</taxon>
        <taxon>Betaproteobacteria</taxon>
        <taxon>Burkholderiales</taxon>
        <taxon>Comamonadaceae</taxon>
        <taxon>Hydrogenophaga</taxon>
    </lineage>
</organism>
<protein>
    <recommendedName>
        <fullName evidence="2">Phytase-like domain-containing protein</fullName>
    </recommendedName>
</protein>
<comment type="caution">
    <text evidence="3">The sequence shown here is derived from an EMBL/GenBank/DDBJ whole genome shotgun (WGS) entry which is preliminary data.</text>
</comment>
<dbReference type="InterPro" id="IPR027372">
    <property type="entry name" value="Phytase-like_dom"/>
</dbReference>
<dbReference type="InterPro" id="IPR011044">
    <property type="entry name" value="Quino_amine_DH_bsu"/>
</dbReference>
<dbReference type="EMBL" id="JAVDWU010000010">
    <property type="protein sequence ID" value="MDR7152237.1"/>
    <property type="molecule type" value="Genomic_DNA"/>
</dbReference>
<feature type="chain" id="PRO_5045291614" description="Phytase-like domain-containing protein" evidence="1">
    <location>
        <begin position="21"/>
        <end position="336"/>
    </location>
</feature>
<evidence type="ECO:0000256" key="1">
    <source>
        <dbReference type="SAM" id="SignalP"/>
    </source>
</evidence>
<accession>A0ABU1WTK9</accession>
<sequence length="336" mass="36164">MLVKLWMLFAALGAAGAVMAVTPSGAEVPSGGRSHSMVSLAADTRVEGIAFSEISGLAWDAEEQWLYAVSDRGKLFRLRLRIENGELRAVVPVAAVMIKSSAGSLGQRSGFDAEGLALRRIMGDPAQGSHRMELLVATEGTPRVLRVDPSGEVLGELPLMTDLADAKRYADDNSMLEAVAIHPVHGVLVAPERPLRSEKRPAGHRIQTVDRRWHIQALDPAKSHLKAMDVLDDGQLLVLERSGSGKRLINTLRSVKLETCTGPSPCPMQTLLHLDQAGGAENFEGMAYLGHGQVLLASDNRGKKNTPTVFLLVNPALTESCHNRSRHRGSAAWPGC</sequence>
<evidence type="ECO:0000313" key="3">
    <source>
        <dbReference type="EMBL" id="MDR7152237.1"/>
    </source>
</evidence>